<keyword evidence="2" id="KW-0472">Membrane</keyword>
<dbReference type="Pfam" id="PF25597">
    <property type="entry name" value="SH3_retrovirus"/>
    <property type="match status" value="1"/>
</dbReference>
<feature type="compositionally biased region" description="Basic residues" evidence="1">
    <location>
        <begin position="86"/>
        <end position="99"/>
    </location>
</feature>
<feature type="region of interest" description="Disordered" evidence="1">
    <location>
        <begin position="75"/>
        <end position="99"/>
    </location>
</feature>
<evidence type="ECO:0000259" key="3">
    <source>
        <dbReference type="Pfam" id="PF13976"/>
    </source>
</evidence>
<feature type="domain" description="Retroviral polymerase SH3-like" evidence="4">
    <location>
        <begin position="388"/>
        <end position="448"/>
    </location>
</feature>
<dbReference type="PANTHER" id="PTHR42648">
    <property type="entry name" value="TRANSPOSASE, PUTATIVE-RELATED"/>
    <property type="match status" value="1"/>
</dbReference>
<evidence type="ECO:0000313" key="6">
    <source>
        <dbReference type="Proteomes" id="UP000626092"/>
    </source>
</evidence>
<dbReference type="InterPro" id="IPR012337">
    <property type="entry name" value="RNaseH-like_sf"/>
</dbReference>
<dbReference type="SUPFAM" id="SSF57756">
    <property type="entry name" value="Retrovirus zinc finger-like domains"/>
    <property type="match status" value="1"/>
</dbReference>
<evidence type="ECO:0000256" key="2">
    <source>
        <dbReference type="SAM" id="Phobius"/>
    </source>
</evidence>
<protein>
    <recommendedName>
        <fullName evidence="7">GAG-pre-integrase domain-containing protein</fullName>
    </recommendedName>
</protein>
<evidence type="ECO:0008006" key="7">
    <source>
        <dbReference type="Google" id="ProtNLM"/>
    </source>
</evidence>
<dbReference type="GO" id="GO:0003676">
    <property type="term" value="F:nucleic acid binding"/>
    <property type="evidence" value="ECO:0007669"/>
    <property type="project" value="InterPro"/>
</dbReference>
<dbReference type="PANTHER" id="PTHR42648:SF28">
    <property type="entry name" value="TRANSPOSON-ENCODED PROTEIN WITH RIBONUCLEASE H-LIKE AND RETROVIRUS ZINC FINGER-LIKE DOMAINS"/>
    <property type="match status" value="1"/>
</dbReference>
<sequence>MDPNTMFSTTLVLFSSMKLLLNMILNVCFSPMLLKLKVIGSTVIVTFAGVGLTILVWRDAGKSYLSSSDFALNTETGGRSQNKGSNRGRLRSRKGRSRSRTLLHKVQCWNYNKMGHYRRNCRELKKQNNDSSNVVATENRDALLLSVDSLIDFLVLDLGASLHTIAHRKIIENYVAGNFGKVYLADGEALHIMGALVVARGVKKGKFYMTQSIRDTVAVATASCDANLWHQRLGYMSEKGMKVLLSKGKLPRMKLVQFDLCEGCVFGKQKKVSFLKNDRTLRSRKLKLVYTDLWGAAPVELLGRSRYYVSFIDDSSKKNEDKTFKEYGVVNGIMMEKTIPGTPQQNVSTAAYLINQGPSVPLNFILPEEVWSGKEVNLSFLKVFGYVSYVHIDSNAHNKLEAKSNKCFFIGYGNEEFGYRFWDAQNRNIVRSRNVIFNKQVMYKDHDRTKQVDFVPEVEKKDVVDLDELSEGFVPDSSQEDEEIIIPQER</sequence>
<dbReference type="OrthoDB" id="1751483at2759"/>
<accession>A0A834HN56</accession>
<feature type="transmembrane region" description="Helical" evidence="2">
    <location>
        <begin position="36"/>
        <end position="57"/>
    </location>
</feature>
<comment type="caution">
    <text evidence="5">The sequence shown here is derived from an EMBL/GenBank/DDBJ whole genome shotgun (WGS) entry which is preliminary data.</text>
</comment>
<dbReference type="EMBL" id="WJXA01000002">
    <property type="protein sequence ID" value="KAF7151106.1"/>
    <property type="molecule type" value="Genomic_DNA"/>
</dbReference>
<evidence type="ECO:0000256" key="1">
    <source>
        <dbReference type="SAM" id="MobiDB-lite"/>
    </source>
</evidence>
<dbReference type="GO" id="GO:0008270">
    <property type="term" value="F:zinc ion binding"/>
    <property type="evidence" value="ECO:0007669"/>
    <property type="project" value="InterPro"/>
</dbReference>
<dbReference type="Pfam" id="PF13976">
    <property type="entry name" value="gag_pre-integrs"/>
    <property type="match status" value="1"/>
</dbReference>
<keyword evidence="2" id="KW-1133">Transmembrane helix</keyword>
<proteinExistence type="predicted"/>
<gene>
    <name evidence="5" type="ORF">RHSIM_Rhsim02G0128800</name>
</gene>
<dbReference type="AlphaFoldDB" id="A0A834HN56"/>
<evidence type="ECO:0000313" key="5">
    <source>
        <dbReference type="EMBL" id="KAF7151106.1"/>
    </source>
</evidence>
<reference evidence="5" key="1">
    <citation type="submission" date="2019-11" db="EMBL/GenBank/DDBJ databases">
        <authorList>
            <person name="Liu Y."/>
            <person name="Hou J."/>
            <person name="Li T.-Q."/>
            <person name="Guan C.-H."/>
            <person name="Wu X."/>
            <person name="Wu H.-Z."/>
            <person name="Ling F."/>
            <person name="Zhang R."/>
            <person name="Shi X.-G."/>
            <person name="Ren J.-P."/>
            <person name="Chen E.-F."/>
            <person name="Sun J.-M."/>
        </authorList>
    </citation>
    <scope>NUCLEOTIDE SEQUENCE</scope>
    <source>
        <strain evidence="5">Adult_tree_wgs_1</strain>
        <tissue evidence="5">Leaves</tissue>
    </source>
</reference>
<evidence type="ECO:0000259" key="4">
    <source>
        <dbReference type="Pfam" id="PF25597"/>
    </source>
</evidence>
<dbReference type="InterPro" id="IPR025724">
    <property type="entry name" value="GAG-pre-integrase_dom"/>
</dbReference>
<feature type="domain" description="GAG-pre-integrase" evidence="3">
    <location>
        <begin position="210"/>
        <end position="269"/>
    </location>
</feature>
<dbReference type="InterPro" id="IPR039537">
    <property type="entry name" value="Retrotran_Ty1/copia-like"/>
</dbReference>
<feature type="transmembrane region" description="Helical" evidence="2">
    <location>
        <begin position="6"/>
        <end position="29"/>
    </location>
</feature>
<dbReference type="Gene3D" id="4.10.60.10">
    <property type="entry name" value="Zinc finger, CCHC-type"/>
    <property type="match status" value="1"/>
</dbReference>
<dbReference type="InterPro" id="IPR036875">
    <property type="entry name" value="Znf_CCHC_sf"/>
</dbReference>
<keyword evidence="6" id="KW-1185">Reference proteome</keyword>
<dbReference type="Proteomes" id="UP000626092">
    <property type="component" value="Unassembled WGS sequence"/>
</dbReference>
<organism evidence="5 6">
    <name type="scientific">Rhododendron simsii</name>
    <name type="common">Sims's rhododendron</name>
    <dbReference type="NCBI Taxonomy" id="118357"/>
    <lineage>
        <taxon>Eukaryota</taxon>
        <taxon>Viridiplantae</taxon>
        <taxon>Streptophyta</taxon>
        <taxon>Embryophyta</taxon>
        <taxon>Tracheophyta</taxon>
        <taxon>Spermatophyta</taxon>
        <taxon>Magnoliopsida</taxon>
        <taxon>eudicotyledons</taxon>
        <taxon>Gunneridae</taxon>
        <taxon>Pentapetalae</taxon>
        <taxon>asterids</taxon>
        <taxon>Ericales</taxon>
        <taxon>Ericaceae</taxon>
        <taxon>Ericoideae</taxon>
        <taxon>Rhodoreae</taxon>
        <taxon>Rhododendron</taxon>
    </lineage>
</organism>
<keyword evidence="2" id="KW-0812">Transmembrane</keyword>
<dbReference type="InterPro" id="IPR057670">
    <property type="entry name" value="SH3_retrovirus"/>
</dbReference>
<name>A0A834HN56_RHOSS</name>
<dbReference type="SUPFAM" id="SSF53098">
    <property type="entry name" value="Ribonuclease H-like"/>
    <property type="match status" value="1"/>
</dbReference>